<dbReference type="Proteomes" id="UP000178622">
    <property type="component" value="Unassembled WGS sequence"/>
</dbReference>
<comment type="caution">
    <text evidence="1">The sequence shown here is derived from an EMBL/GenBank/DDBJ whole genome shotgun (WGS) entry which is preliminary data.</text>
</comment>
<keyword evidence="2" id="KW-1185">Reference proteome</keyword>
<dbReference type="STRING" id="1859473.BG261_07715"/>
<dbReference type="EMBL" id="MKIR01000026">
    <property type="protein sequence ID" value="OFI48160.1"/>
    <property type="molecule type" value="Genomic_DNA"/>
</dbReference>
<dbReference type="RefSeq" id="WP_070793172.1">
    <property type="nucleotide sequence ID" value="NZ_MKIR01000026.1"/>
</dbReference>
<reference evidence="2" key="1">
    <citation type="submission" date="2016-09" db="EMBL/GenBank/DDBJ databases">
        <title>Draft genome sequence of a novel species of the family Streptococcaceae isolated from flowers.</title>
        <authorList>
            <person name="Chuah L.-O."/>
            <person name="Yap K.-P."/>
            <person name="Thong K.L."/>
            <person name="Liong M.T."/>
            <person name="Ahmad R."/>
            <person name="Rusul G."/>
        </authorList>
    </citation>
    <scope>NUCLEOTIDE SEQUENCE [LARGE SCALE GENOMIC DNA]</scope>
    <source>
        <strain evidence="2">DF1</strain>
    </source>
</reference>
<proteinExistence type="predicted"/>
<organism evidence="1 2">
    <name type="scientific">Floricoccus tropicus</name>
    <dbReference type="NCBI Taxonomy" id="1859473"/>
    <lineage>
        <taxon>Bacteria</taxon>
        <taxon>Bacillati</taxon>
        <taxon>Bacillota</taxon>
        <taxon>Bacilli</taxon>
        <taxon>Lactobacillales</taxon>
        <taxon>Streptococcaceae</taxon>
        <taxon>Floricoccus</taxon>
    </lineage>
</organism>
<sequence>MTFRTIKIKNKSKVRWEIFENLCNTFGYSYKIVIDNSLNLIPQIFDNDGKMITSPGTDRIEVGDESRILTKSDRAKYRSAQRNLQQNRVFELTLSCLEEEK</sequence>
<name>A0A1E8GIR2_9LACT</name>
<protein>
    <submittedName>
        <fullName evidence="1">Uncharacterized protein</fullName>
    </submittedName>
</protein>
<dbReference type="AlphaFoldDB" id="A0A1E8GIR2"/>
<accession>A0A1E8GIR2</accession>
<dbReference type="OrthoDB" id="9834281at2"/>
<gene>
    <name evidence="1" type="ORF">BG261_07715</name>
</gene>
<evidence type="ECO:0000313" key="2">
    <source>
        <dbReference type="Proteomes" id="UP000178622"/>
    </source>
</evidence>
<evidence type="ECO:0000313" key="1">
    <source>
        <dbReference type="EMBL" id="OFI48160.1"/>
    </source>
</evidence>